<sequence length="202" mass="22635">MLFDGLYGISDEKLTPYEKIFDMLELAILGGVKIFQLRDKNHSDDELFEISKKLCEFCMQRDVLFVMNDRVELAIAIKSPALHIGGEDCDLKKARKMFDGKIGVSCYNCLESAQKAQKQGADYVAFGAFFSSKTKPNARKADLEILEKAKKKLDIPICGIGGILPENVNKLKKADMIAVIGGLWNGDIQKNAEILKRKWRGD</sequence>
<dbReference type="Gene3D" id="3.20.20.70">
    <property type="entry name" value="Aldolase class I"/>
    <property type="match status" value="1"/>
</dbReference>
<evidence type="ECO:0000256" key="11">
    <source>
        <dbReference type="RuleBase" id="RU004253"/>
    </source>
</evidence>
<feature type="binding site" evidence="9">
    <location>
        <position position="105"/>
    </location>
    <ligand>
        <name>4-amino-2-methyl-5-(diphosphooxymethyl)pyrimidine</name>
        <dbReference type="ChEBI" id="CHEBI:57841"/>
    </ligand>
</feature>
<dbReference type="AlphaFoldDB" id="A0AA90PU00"/>
<comment type="similarity">
    <text evidence="9 10">Belongs to the thiamine-phosphate synthase family.</text>
</comment>
<comment type="pathway">
    <text evidence="1 9 11">Cofactor biosynthesis; thiamine diphosphate biosynthesis; thiamine phosphate from 4-amino-2-methyl-5-diphosphomethylpyrimidine and 4-methyl-5-(2-phosphoethyl)-thiazole: step 1/1.</text>
</comment>
<comment type="caution">
    <text evidence="9">Lacks conserved residue(s) required for the propagation of feature annotation.</text>
</comment>
<feature type="binding site" evidence="9">
    <location>
        <begin position="132"/>
        <end position="134"/>
    </location>
    <ligand>
        <name>2-[(2R,5Z)-2-carboxy-4-methylthiazol-5(2H)-ylidene]ethyl phosphate</name>
        <dbReference type="ChEBI" id="CHEBI:62899"/>
    </ligand>
</feature>
<dbReference type="EMBL" id="JAUPEV010000010">
    <property type="protein sequence ID" value="MDO7253591.1"/>
    <property type="molecule type" value="Genomic_DNA"/>
</dbReference>
<feature type="binding site" evidence="9">
    <location>
        <position position="69"/>
    </location>
    <ligand>
        <name>Mg(2+)</name>
        <dbReference type="ChEBI" id="CHEBI:18420"/>
    </ligand>
</feature>
<keyword evidence="3 9" id="KW-0479">Metal-binding</keyword>
<comment type="catalytic activity">
    <reaction evidence="6 9 10">
        <text>4-methyl-5-(2-phosphooxyethyl)-thiazole + 4-amino-2-methyl-5-(diphosphooxymethyl)pyrimidine + H(+) = thiamine phosphate + diphosphate</text>
        <dbReference type="Rhea" id="RHEA:22328"/>
        <dbReference type="ChEBI" id="CHEBI:15378"/>
        <dbReference type="ChEBI" id="CHEBI:33019"/>
        <dbReference type="ChEBI" id="CHEBI:37575"/>
        <dbReference type="ChEBI" id="CHEBI:57841"/>
        <dbReference type="ChEBI" id="CHEBI:58296"/>
        <dbReference type="EC" id="2.5.1.3"/>
    </reaction>
</comment>
<evidence type="ECO:0000256" key="4">
    <source>
        <dbReference type="ARBA" id="ARBA00022842"/>
    </source>
</evidence>
<evidence type="ECO:0000313" key="14">
    <source>
        <dbReference type="EMBL" id="MDP2539519.1"/>
    </source>
</evidence>
<reference evidence="14 16" key="1">
    <citation type="submission" date="2023-07" db="EMBL/GenBank/DDBJ databases">
        <title>Unpublished Manusciprt.</title>
        <authorList>
            <person name="Aydin F."/>
            <person name="Tarhane S."/>
            <person name="Saticioglu I.B."/>
            <person name="Karakaya E."/>
            <person name="Abay S."/>
            <person name="Guran O."/>
            <person name="Bozkurt E."/>
            <person name="Uzum N."/>
            <person name="Olgun K."/>
            <person name="Jablonski D."/>
        </authorList>
    </citation>
    <scope>NUCLEOTIDE SEQUENCE</scope>
    <source>
        <strain evidence="16">faydin-H75</strain>
        <strain evidence="14">Faydin-H76</strain>
    </source>
</reference>
<dbReference type="HAMAP" id="MF_00097">
    <property type="entry name" value="TMP_synthase"/>
    <property type="match status" value="1"/>
</dbReference>
<dbReference type="SUPFAM" id="SSF51391">
    <property type="entry name" value="Thiamin phosphate synthase"/>
    <property type="match status" value="1"/>
</dbReference>
<dbReference type="EC" id="2.5.1.3" evidence="9"/>
<keyword evidence="16" id="KW-1185">Reference proteome</keyword>
<feature type="binding site" evidence="9">
    <location>
        <position position="162"/>
    </location>
    <ligand>
        <name>2-[(2R,5Z)-2-carboxy-4-methylthiazol-5(2H)-ylidene]ethyl phosphate</name>
        <dbReference type="ChEBI" id="CHEBI:62899"/>
    </ligand>
</feature>
<name>A0AA90PU00_9HELI</name>
<evidence type="ECO:0000256" key="6">
    <source>
        <dbReference type="ARBA" id="ARBA00047334"/>
    </source>
</evidence>
<evidence type="ECO:0000313" key="13">
    <source>
        <dbReference type="EMBL" id="MDO7253591.1"/>
    </source>
</evidence>
<evidence type="ECO:0000256" key="5">
    <source>
        <dbReference type="ARBA" id="ARBA00022977"/>
    </source>
</evidence>
<comment type="cofactor">
    <cofactor evidence="9">
        <name>Mg(2+)</name>
        <dbReference type="ChEBI" id="CHEBI:18420"/>
    </cofactor>
    <text evidence="9">Binds 1 Mg(2+) ion per subunit.</text>
</comment>
<comment type="catalytic activity">
    <reaction evidence="7 9 10">
        <text>2-(2-carboxy-4-methylthiazol-5-yl)ethyl phosphate + 4-amino-2-methyl-5-(diphosphooxymethyl)pyrimidine + 2 H(+) = thiamine phosphate + CO2 + diphosphate</text>
        <dbReference type="Rhea" id="RHEA:47848"/>
        <dbReference type="ChEBI" id="CHEBI:15378"/>
        <dbReference type="ChEBI" id="CHEBI:16526"/>
        <dbReference type="ChEBI" id="CHEBI:33019"/>
        <dbReference type="ChEBI" id="CHEBI:37575"/>
        <dbReference type="ChEBI" id="CHEBI:57841"/>
        <dbReference type="ChEBI" id="CHEBI:62890"/>
        <dbReference type="EC" id="2.5.1.3"/>
    </reaction>
</comment>
<accession>A0AA90PU00</accession>
<dbReference type="GO" id="GO:0009228">
    <property type="term" value="P:thiamine biosynthetic process"/>
    <property type="evidence" value="ECO:0007669"/>
    <property type="project" value="UniProtKB-KW"/>
</dbReference>
<protein>
    <recommendedName>
        <fullName evidence="9">Thiamine-phosphate synthase</fullName>
        <shortName evidence="9">TP synthase</shortName>
        <shortName evidence="9">TPS</shortName>
        <ecNumber evidence="9">2.5.1.3</ecNumber>
    </recommendedName>
    <alternativeName>
        <fullName evidence="9">Thiamine-phosphate pyrophosphorylase</fullName>
        <shortName evidence="9">TMP pyrophosphorylase</shortName>
        <shortName evidence="9">TMP-PPase</shortName>
    </alternativeName>
</protein>
<reference evidence="13 15" key="3">
    <citation type="journal article" date="2024" name="Syst. Appl. Microbiol.">
        <title>Helicobacter cappadocius sp. nov., from lizards: The first psychrotrophic Helicobacter species.</title>
        <authorList>
            <person name="Aydin F."/>
            <person name="Tarhane S."/>
            <person name="Karakaya E."/>
            <person name="Abay S."/>
            <person name="Kayman T."/>
            <person name="Guran O."/>
            <person name="Bozkurt E."/>
            <person name="Uzum N."/>
            <person name="Avci A."/>
            <person name="Olgun K."/>
            <person name="Jablonski D."/>
            <person name="Guran C."/>
            <person name="Burcin Saticioglu I."/>
        </authorList>
    </citation>
    <scope>NUCLEOTIDE SEQUENCE [LARGE SCALE GENOMIC DNA]</scope>
    <source>
        <strain evidence="13">Faydin-H75</strain>
        <strain evidence="15">faydin-H76</strain>
    </source>
</reference>
<dbReference type="InterPro" id="IPR022998">
    <property type="entry name" value="ThiamineP_synth_TenI"/>
</dbReference>
<feature type="binding site" evidence="9">
    <location>
        <begin position="36"/>
        <end position="40"/>
    </location>
    <ligand>
        <name>4-amino-2-methyl-5-(diphosphooxymethyl)pyrimidine</name>
        <dbReference type="ChEBI" id="CHEBI:57841"/>
    </ligand>
</feature>
<keyword evidence="2 9" id="KW-0808">Transferase</keyword>
<evidence type="ECO:0000256" key="7">
    <source>
        <dbReference type="ARBA" id="ARBA00047851"/>
    </source>
</evidence>
<feature type="binding site" evidence="9">
    <location>
        <position position="68"/>
    </location>
    <ligand>
        <name>4-amino-2-methyl-5-(diphosphooxymethyl)pyrimidine</name>
        <dbReference type="ChEBI" id="CHEBI:57841"/>
    </ligand>
</feature>
<evidence type="ECO:0000313" key="15">
    <source>
        <dbReference type="Proteomes" id="UP001177258"/>
    </source>
</evidence>
<feature type="binding site" evidence="9">
    <location>
        <position position="135"/>
    </location>
    <ligand>
        <name>4-amino-2-methyl-5-(diphosphooxymethyl)pyrimidine</name>
        <dbReference type="ChEBI" id="CHEBI:57841"/>
    </ligand>
</feature>
<dbReference type="CDD" id="cd00564">
    <property type="entry name" value="TMP_TenI"/>
    <property type="match status" value="1"/>
</dbReference>
<evidence type="ECO:0000256" key="3">
    <source>
        <dbReference type="ARBA" id="ARBA00022723"/>
    </source>
</evidence>
<dbReference type="PANTHER" id="PTHR20857">
    <property type="entry name" value="THIAMINE-PHOSPHATE PYROPHOSPHORYLASE"/>
    <property type="match status" value="1"/>
</dbReference>
<feature type="binding site" evidence="9">
    <location>
        <position position="88"/>
    </location>
    <ligand>
        <name>Mg(2+)</name>
        <dbReference type="ChEBI" id="CHEBI:18420"/>
    </ligand>
</feature>
<comment type="function">
    <text evidence="9">Condenses 4-methyl-5-(beta-hydroxyethyl)thiazole monophosphate (THZ-P) and 2-methyl-4-amino-5-hydroxymethyl pyrimidine pyrophosphate (HMP-PP) to form thiamine monophosphate (TMP).</text>
</comment>
<gene>
    <name evidence="9 14" type="primary">thiE</name>
    <name evidence="13" type="ORF">Q5I04_06680</name>
    <name evidence="14" type="ORF">Q5I06_07010</name>
</gene>
<dbReference type="RefSeq" id="WP_305517433.1">
    <property type="nucleotide sequence ID" value="NZ_JAUPEV010000010.1"/>
</dbReference>
<keyword evidence="5 9" id="KW-0784">Thiamine biosynthesis</keyword>
<proteinExistence type="inferred from homology"/>
<evidence type="ECO:0000256" key="1">
    <source>
        <dbReference type="ARBA" id="ARBA00005165"/>
    </source>
</evidence>
<organism evidence="14 15">
    <name type="scientific">Helicobacter cappadocius</name>
    <dbReference type="NCBI Taxonomy" id="3063998"/>
    <lineage>
        <taxon>Bacteria</taxon>
        <taxon>Pseudomonadati</taxon>
        <taxon>Campylobacterota</taxon>
        <taxon>Epsilonproteobacteria</taxon>
        <taxon>Campylobacterales</taxon>
        <taxon>Helicobacteraceae</taxon>
        <taxon>Helicobacter</taxon>
    </lineage>
</organism>
<dbReference type="EMBL" id="JAUYZK010000010">
    <property type="protein sequence ID" value="MDP2539519.1"/>
    <property type="molecule type" value="Genomic_DNA"/>
</dbReference>
<keyword evidence="4 9" id="KW-0460">Magnesium</keyword>
<dbReference type="GO" id="GO:0005737">
    <property type="term" value="C:cytoplasm"/>
    <property type="evidence" value="ECO:0007669"/>
    <property type="project" value="TreeGrafter"/>
</dbReference>
<evidence type="ECO:0000256" key="10">
    <source>
        <dbReference type="RuleBase" id="RU003826"/>
    </source>
</evidence>
<comment type="catalytic activity">
    <reaction evidence="8 9 10">
        <text>2-[(2R,5Z)-2-carboxy-4-methylthiazol-5(2H)-ylidene]ethyl phosphate + 4-amino-2-methyl-5-(diphosphooxymethyl)pyrimidine + 2 H(+) = thiamine phosphate + CO2 + diphosphate</text>
        <dbReference type="Rhea" id="RHEA:47844"/>
        <dbReference type="ChEBI" id="CHEBI:15378"/>
        <dbReference type="ChEBI" id="CHEBI:16526"/>
        <dbReference type="ChEBI" id="CHEBI:33019"/>
        <dbReference type="ChEBI" id="CHEBI:37575"/>
        <dbReference type="ChEBI" id="CHEBI:57841"/>
        <dbReference type="ChEBI" id="CHEBI:62899"/>
        <dbReference type="EC" id="2.5.1.3"/>
    </reaction>
</comment>
<dbReference type="GO" id="GO:0009229">
    <property type="term" value="P:thiamine diphosphate biosynthetic process"/>
    <property type="evidence" value="ECO:0007669"/>
    <property type="project" value="UniProtKB-UniRule"/>
</dbReference>
<dbReference type="GO" id="GO:0004789">
    <property type="term" value="F:thiamine-phosphate diphosphorylase activity"/>
    <property type="evidence" value="ECO:0007669"/>
    <property type="project" value="UniProtKB-UniRule"/>
</dbReference>
<comment type="caution">
    <text evidence="14">The sequence shown here is derived from an EMBL/GenBank/DDBJ whole genome shotgun (WGS) entry which is preliminary data.</text>
</comment>
<evidence type="ECO:0000259" key="12">
    <source>
        <dbReference type="Pfam" id="PF02581"/>
    </source>
</evidence>
<evidence type="ECO:0000256" key="8">
    <source>
        <dbReference type="ARBA" id="ARBA00047883"/>
    </source>
</evidence>
<dbReference type="GO" id="GO:0000287">
    <property type="term" value="F:magnesium ion binding"/>
    <property type="evidence" value="ECO:0007669"/>
    <property type="project" value="UniProtKB-UniRule"/>
</dbReference>
<reference evidence="13" key="2">
    <citation type="submission" date="2023-07" db="EMBL/GenBank/DDBJ databases">
        <authorList>
            <person name="Aydin F."/>
            <person name="Tarhane S."/>
            <person name="Saticioglu I.B."/>
            <person name="Karakaya E."/>
            <person name="Abay S."/>
            <person name="Guran O."/>
            <person name="Bozkurt E."/>
            <person name="Uzum N."/>
            <person name="Olgun K."/>
            <person name="Jablonski D."/>
        </authorList>
    </citation>
    <scope>NUCLEOTIDE SEQUENCE</scope>
    <source>
        <strain evidence="13">Faydin-H75</strain>
    </source>
</reference>
<dbReference type="InterPro" id="IPR036206">
    <property type="entry name" value="ThiamineP_synth_sf"/>
</dbReference>
<dbReference type="PANTHER" id="PTHR20857:SF15">
    <property type="entry name" value="THIAMINE-PHOSPHATE SYNTHASE"/>
    <property type="match status" value="1"/>
</dbReference>
<dbReference type="Proteomes" id="UP001240777">
    <property type="component" value="Unassembled WGS sequence"/>
</dbReference>
<dbReference type="InterPro" id="IPR034291">
    <property type="entry name" value="TMP_synthase"/>
</dbReference>
<evidence type="ECO:0000256" key="9">
    <source>
        <dbReference type="HAMAP-Rule" id="MF_00097"/>
    </source>
</evidence>
<feature type="domain" description="Thiamine phosphate synthase/TenI" evidence="12">
    <location>
        <begin position="6"/>
        <end position="182"/>
    </location>
</feature>
<dbReference type="Proteomes" id="UP001177258">
    <property type="component" value="Unassembled WGS sequence"/>
</dbReference>
<dbReference type="Pfam" id="PF02581">
    <property type="entry name" value="TMP-TENI"/>
    <property type="match status" value="1"/>
</dbReference>
<dbReference type="NCBIfam" id="TIGR00693">
    <property type="entry name" value="thiE"/>
    <property type="match status" value="1"/>
</dbReference>
<dbReference type="InterPro" id="IPR013785">
    <property type="entry name" value="Aldolase_TIM"/>
</dbReference>
<evidence type="ECO:0000256" key="2">
    <source>
        <dbReference type="ARBA" id="ARBA00022679"/>
    </source>
</evidence>
<evidence type="ECO:0000313" key="16">
    <source>
        <dbReference type="Proteomes" id="UP001240777"/>
    </source>
</evidence>